<reference evidence="1 2" key="1">
    <citation type="journal article" date="2012" name="J. Bacteriol.">
        <title>Draft Genome Sequence of Mesorhizobium alhagi CCNWXJ12-2T, a Novel Salt-Resistant Species Isolated from the Desert of Northwestern China.</title>
        <authorList>
            <person name="Zhou M."/>
            <person name="Chen W."/>
            <person name="Chen H."/>
            <person name="Wei G."/>
        </authorList>
    </citation>
    <scope>NUCLEOTIDE SEQUENCE [LARGE SCALE GENOMIC DNA]</scope>
    <source>
        <strain evidence="1 2">CCNWXJ12-2</strain>
    </source>
</reference>
<dbReference type="OrthoDB" id="8096922at2"/>
<name>H0HYZ9_9HYPH</name>
<proteinExistence type="predicted"/>
<protein>
    <submittedName>
        <fullName evidence="1">Uncharacterized protein</fullName>
    </submittedName>
</protein>
<dbReference type="EMBL" id="AHAM01000238">
    <property type="protein sequence ID" value="EHK54051.1"/>
    <property type="molecule type" value="Genomic_DNA"/>
</dbReference>
<dbReference type="Proteomes" id="UP000003250">
    <property type="component" value="Unassembled WGS sequence"/>
</dbReference>
<dbReference type="RefSeq" id="WP_008839006.1">
    <property type="nucleotide sequence ID" value="NZ_AHAM01000238.1"/>
</dbReference>
<dbReference type="AlphaFoldDB" id="H0HYZ9"/>
<organism evidence="1 2">
    <name type="scientific">Mesorhizobium alhagi CCNWXJ12-2</name>
    <dbReference type="NCBI Taxonomy" id="1107882"/>
    <lineage>
        <taxon>Bacteria</taxon>
        <taxon>Pseudomonadati</taxon>
        <taxon>Pseudomonadota</taxon>
        <taxon>Alphaproteobacteria</taxon>
        <taxon>Hyphomicrobiales</taxon>
        <taxon>Phyllobacteriaceae</taxon>
        <taxon>Allomesorhizobium</taxon>
    </lineage>
</organism>
<sequence length="109" mass="12075">MNGQRNQTDLARNTTAIAIWENEGGAPSRDLTEHQYGRRVEIDRSWTVYHVFTGVAARVGNDDLIGLSRSQATSRMMSLNLRNAECRKQRISLPALARDASGEAVGCRS</sequence>
<evidence type="ECO:0000313" key="1">
    <source>
        <dbReference type="EMBL" id="EHK54051.1"/>
    </source>
</evidence>
<keyword evidence="2" id="KW-1185">Reference proteome</keyword>
<gene>
    <name evidence="1" type="ORF">MAXJ12_27168</name>
</gene>
<evidence type="ECO:0000313" key="2">
    <source>
        <dbReference type="Proteomes" id="UP000003250"/>
    </source>
</evidence>
<accession>H0HYZ9</accession>